<evidence type="ECO:0000313" key="2">
    <source>
        <dbReference type="Proteomes" id="UP000593579"/>
    </source>
</evidence>
<feature type="non-terminal residue" evidence="1">
    <location>
        <position position="28"/>
    </location>
</feature>
<name>A0A7J9CR82_GOSGO</name>
<reference evidence="1 2" key="1">
    <citation type="journal article" date="2019" name="Genome Biol. Evol.">
        <title>Insights into the evolution of the New World diploid cottons (Gossypium, subgenus Houzingenia) based on genome sequencing.</title>
        <authorList>
            <person name="Grover C.E."/>
            <person name="Arick M.A. 2nd"/>
            <person name="Thrash A."/>
            <person name="Conover J.L."/>
            <person name="Sanders W.S."/>
            <person name="Peterson D.G."/>
            <person name="Frelichowski J.E."/>
            <person name="Scheffler J.A."/>
            <person name="Scheffler B.E."/>
            <person name="Wendel J.F."/>
        </authorList>
    </citation>
    <scope>NUCLEOTIDE SEQUENCE [LARGE SCALE GENOMIC DNA]</scope>
    <source>
        <strain evidence="1">5</strain>
        <tissue evidence="1">Leaf</tissue>
    </source>
</reference>
<dbReference type="EMBL" id="JABEZY010000012">
    <property type="protein sequence ID" value="MBA0750946.1"/>
    <property type="molecule type" value="Genomic_DNA"/>
</dbReference>
<protein>
    <submittedName>
        <fullName evidence="1">Uncharacterized protein</fullName>
    </submittedName>
</protein>
<proteinExistence type="predicted"/>
<evidence type="ECO:0000313" key="1">
    <source>
        <dbReference type="EMBL" id="MBA0750946.1"/>
    </source>
</evidence>
<dbReference type="Proteomes" id="UP000593579">
    <property type="component" value="Unassembled WGS sequence"/>
</dbReference>
<comment type="caution">
    <text evidence="1">The sequence shown here is derived from an EMBL/GenBank/DDBJ whole genome shotgun (WGS) entry which is preliminary data.</text>
</comment>
<sequence>MYPLEKFARFDLGTSRYEKKGRFRRFEY</sequence>
<organism evidence="1 2">
    <name type="scientific">Gossypium gossypioides</name>
    <name type="common">Mexican cotton</name>
    <name type="synonym">Selera gossypioides</name>
    <dbReference type="NCBI Taxonomy" id="34282"/>
    <lineage>
        <taxon>Eukaryota</taxon>
        <taxon>Viridiplantae</taxon>
        <taxon>Streptophyta</taxon>
        <taxon>Embryophyta</taxon>
        <taxon>Tracheophyta</taxon>
        <taxon>Spermatophyta</taxon>
        <taxon>Magnoliopsida</taxon>
        <taxon>eudicotyledons</taxon>
        <taxon>Gunneridae</taxon>
        <taxon>Pentapetalae</taxon>
        <taxon>rosids</taxon>
        <taxon>malvids</taxon>
        <taxon>Malvales</taxon>
        <taxon>Malvaceae</taxon>
        <taxon>Malvoideae</taxon>
        <taxon>Gossypium</taxon>
    </lineage>
</organism>
<gene>
    <name evidence="1" type="ORF">Gogos_002321</name>
</gene>
<dbReference type="AlphaFoldDB" id="A0A7J9CR82"/>
<keyword evidence="2" id="KW-1185">Reference proteome</keyword>
<accession>A0A7J9CR82</accession>